<feature type="region of interest" description="Disordered" evidence="1">
    <location>
        <begin position="36"/>
        <end position="165"/>
    </location>
</feature>
<gene>
    <name evidence="2" type="ORF">PCOR1329_LOCUS83904</name>
</gene>
<proteinExistence type="predicted"/>
<name>A0ABN9Y9Z2_9DINO</name>
<protein>
    <submittedName>
        <fullName evidence="2">Uncharacterized protein</fullName>
    </submittedName>
</protein>
<reference evidence="2" key="1">
    <citation type="submission" date="2023-10" db="EMBL/GenBank/DDBJ databases">
        <authorList>
            <person name="Chen Y."/>
            <person name="Shah S."/>
            <person name="Dougan E. K."/>
            <person name="Thang M."/>
            <person name="Chan C."/>
        </authorList>
    </citation>
    <scope>NUCLEOTIDE SEQUENCE [LARGE SCALE GENOMIC DNA]</scope>
</reference>
<comment type="caution">
    <text evidence="2">The sequence shown here is derived from an EMBL/GenBank/DDBJ whole genome shotgun (WGS) entry which is preliminary data.</text>
</comment>
<dbReference type="Proteomes" id="UP001189429">
    <property type="component" value="Unassembled WGS sequence"/>
</dbReference>
<feature type="compositionally biased region" description="Basic residues" evidence="1">
    <location>
        <begin position="135"/>
        <end position="147"/>
    </location>
</feature>
<organism evidence="2 3">
    <name type="scientific">Prorocentrum cordatum</name>
    <dbReference type="NCBI Taxonomy" id="2364126"/>
    <lineage>
        <taxon>Eukaryota</taxon>
        <taxon>Sar</taxon>
        <taxon>Alveolata</taxon>
        <taxon>Dinophyceae</taxon>
        <taxon>Prorocentrales</taxon>
        <taxon>Prorocentraceae</taxon>
        <taxon>Prorocentrum</taxon>
    </lineage>
</organism>
<feature type="compositionally biased region" description="Basic and acidic residues" evidence="1">
    <location>
        <begin position="57"/>
        <end position="74"/>
    </location>
</feature>
<evidence type="ECO:0000313" key="2">
    <source>
        <dbReference type="EMBL" id="CAK0909515.1"/>
    </source>
</evidence>
<feature type="region of interest" description="Disordered" evidence="1">
    <location>
        <begin position="1"/>
        <end position="24"/>
    </location>
</feature>
<feature type="non-terminal residue" evidence="2">
    <location>
        <position position="1"/>
    </location>
</feature>
<dbReference type="EMBL" id="CAUYUJ010022210">
    <property type="protein sequence ID" value="CAK0909515.1"/>
    <property type="molecule type" value="Genomic_DNA"/>
</dbReference>
<evidence type="ECO:0000256" key="1">
    <source>
        <dbReference type="SAM" id="MobiDB-lite"/>
    </source>
</evidence>
<keyword evidence="3" id="KW-1185">Reference proteome</keyword>
<sequence>ALGVPVALLPDAGETGGRDGHRARRVVRDCRHIRVRGVHRLEQPGPGRHQGPSGGGGDHRPGYRQQSDRNDRRRALQGRHVGKHADLHKRVGGHLAGRQVREPRLHGQGRPRHGDAALQTPDGSCGLRREQRLRAQLRPHRPVPGHRRLPDDVRVAGGAVQGRTP</sequence>
<accession>A0ABN9Y9Z2</accession>
<evidence type="ECO:0000313" key="3">
    <source>
        <dbReference type="Proteomes" id="UP001189429"/>
    </source>
</evidence>